<evidence type="ECO:0000256" key="6">
    <source>
        <dbReference type="ARBA" id="ARBA00022833"/>
    </source>
</evidence>
<dbReference type="Gene3D" id="3.30.420.360">
    <property type="match status" value="1"/>
</dbReference>
<dbReference type="Pfam" id="PF17788">
    <property type="entry name" value="HypF_C"/>
    <property type="match status" value="1"/>
</dbReference>
<comment type="catalytic activity">
    <reaction evidence="9">
        <text>an acyl phosphate + H2O = a carboxylate + phosphate + H(+)</text>
        <dbReference type="Rhea" id="RHEA:14965"/>
        <dbReference type="ChEBI" id="CHEBI:15377"/>
        <dbReference type="ChEBI" id="CHEBI:15378"/>
        <dbReference type="ChEBI" id="CHEBI:29067"/>
        <dbReference type="ChEBI" id="CHEBI:43474"/>
        <dbReference type="ChEBI" id="CHEBI:59918"/>
        <dbReference type="EC" id="3.6.1.7"/>
    </reaction>
</comment>
<dbReference type="KEGG" id="smas:HUE87_08740"/>
<dbReference type="InterPro" id="IPR041440">
    <property type="entry name" value="HypF_C"/>
</dbReference>
<evidence type="ECO:0000256" key="9">
    <source>
        <dbReference type="PROSITE-ProRule" id="PRU00520"/>
    </source>
</evidence>
<keyword evidence="12" id="KW-0808">Transferase</keyword>
<evidence type="ECO:0000256" key="3">
    <source>
        <dbReference type="ARBA" id="ARBA00022598"/>
    </source>
</evidence>
<dbReference type="PROSITE" id="PS51160">
    <property type="entry name" value="ACYLPHOSPHATASE_3"/>
    <property type="match status" value="1"/>
</dbReference>
<evidence type="ECO:0000313" key="12">
    <source>
        <dbReference type="EMBL" id="QOY53979.1"/>
    </source>
</evidence>
<dbReference type="InterPro" id="IPR055128">
    <property type="entry name" value="HypF_C_2"/>
</dbReference>
<dbReference type="PROSITE" id="PS00150">
    <property type="entry name" value="ACYLPHOSPHATASE_1"/>
    <property type="match status" value="1"/>
</dbReference>
<dbReference type="GO" id="GO:0016743">
    <property type="term" value="F:carboxyl- or carbamoyltransferase activity"/>
    <property type="evidence" value="ECO:0007669"/>
    <property type="project" value="UniProtKB-UniRule"/>
</dbReference>
<dbReference type="PROSITE" id="PS51163">
    <property type="entry name" value="YRDC"/>
    <property type="match status" value="1"/>
</dbReference>
<dbReference type="RefSeq" id="WP_194365901.1">
    <property type="nucleotide sequence ID" value="NZ_CP054493.1"/>
</dbReference>
<dbReference type="Pfam" id="PF22521">
    <property type="entry name" value="HypF_C_2"/>
    <property type="match status" value="1"/>
</dbReference>
<keyword evidence="9" id="KW-0378">Hydrolase</keyword>
<dbReference type="InterPro" id="IPR001792">
    <property type="entry name" value="Acylphosphatase-like_dom"/>
</dbReference>
<comment type="similarity">
    <text evidence="2 8">Belongs to the carbamoyltransferase HypF family.</text>
</comment>
<dbReference type="Gene3D" id="3.30.110.120">
    <property type="match status" value="1"/>
</dbReference>
<keyword evidence="6" id="KW-0862">Zinc</keyword>
<accession>A0A7S7LYU6</accession>
<evidence type="ECO:0000256" key="8">
    <source>
        <dbReference type="PIRNR" id="PIRNR006256"/>
    </source>
</evidence>
<dbReference type="GO" id="GO:0003998">
    <property type="term" value="F:acylphosphatase activity"/>
    <property type="evidence" value="ECO:0007669"/>
    <property type="project" value="UniProtKB-EC"/>
</dbReference>
<dbReference type="InterPro" id="IPR017945">
    <property type="entry name" value="DHBP_synth_RibB-like_a/b_dom"/>
</dbReference>
<dbReference type="InterPro" id="IPR051060">
    <property type="entry name" value="Carbamoyltrans_HypF-like"/>
</dbReference>
<name>A0A7S7LYU6_9BACT</name>
<dbReference type="AlphaFoldDB" id="A0A7S7LYU6"/>
<evidence type="ECO:0000256" key="7">
    <source>
        <dbReference type="ARBA" id="ARBA00048220"/>
    </source>
</evidence>
<dbReference type="PIRSF" id="PIRSF006256">
    <property type="entry name" value="CMPcnvr_hdrg_mat"/>
    <property type="match status" value="1"/>
</dbReference>
<evidence type="ECO:0000259" key="11">
    <source>
        <dbReference type="PROSITE" id="PS51163"/>
    </source>
</evidence>
<gene>
    <name evidence="12" type="primary">hypF</name>
    <name evidence="12" type="ORF">HUE87_08740</name>
</gene>
<dbReference type="PANTHER" id="PTHR42959">
    <property type="entry name" value="CARBAMOYLTRANSFERASE"/>
    <property type="match status" value="1"/>
</dbReference>
<dbReference type="Proteomes" id="UP000593836">
    <property type="component" value="Chromosome"/>
</dbReference>
<evidence type="ECO:0000259" key="10">
    <source>
        <dbReference type="PROSITE" id="PS51160"/>
    </source>
</evidence>
<evidence type="ECO:0000313" key="13">
    <source>
        <dbReference type="Proteomes" id="UP000593836"/>
    </source>
</evidence>
<comment type="pathway">
    <text evidence="1">Protein modification; [NiFe] hydrogenase maturation.</text>
</comment>
<dbReference type="SUPFAM" id="SSF54975">
    <property type="entry name" value="Acylphosphatase/BLUF domain-like"/>
    <property type="match status" value="1"/>
</dbReference>
<protein>
    <recommendedName>
        <fullName evidence="8">Carbamoyltransferase</fullName>
        <ecNumber evidence="8">6.2.-.-</ecNumber>
    </recommendedName>
</protein>
<feature type="domain" description="YrdC-like" evidence="11">
    <location>
        <begin position="186"/>
        <end position="372"/>
    </location>
</feature>
<dbReference type="Pfam" id="PF01300">
    <property type="entry name" value="Sua5_yciO_yrdC"/>
    <property type="match status" value="1"/>
</dbReference>
<reference evidence="12 13" key="1">
    <citation type="submission" date="2020-05" db="EMBL/GenBank/DDBJ databases">
        <title>Sulfurimonas marisnigri, sp. nov., and Sulfurimonas baltica, sp. nov., manganese oxide reducing chemolithoautotrophs of the class Epsilonproteobacteria isolated from the pelagic redoxclines of the Black and Baltic Seas and emended description of the genus Sulfurimonas.</title>
        <authorList>
            <person name="Henkel J.V."/>
            <person name="Laudan C."/>
            <person name="Werner J."/>
            <person name="Neu T."/>
            <person name="Plewe S."/>
            <person name="Sproer C."/>
            <person name="Bunk B."/>
            <person name="Schulz-Vogt H.N."/>
        </authorList>
    </citation>
    <scope>NUCLEOTIDE SEQUENCE [LARGE SCALE GENOMIC DNA]</scope>
    <source>
        <strain evidence="12 13">SoZ1</strain>
    </source>
</reference>
<feature type="active site" evidence="9">
    <location>
        <position position="36"/>
    </location>
</feature>
<dbReference type="Gene3D" id="3.90.870.50">
    <property type="match status" value="1"/>
</dbReference>
<dbReference type="InterPro" id="IPR011125">
    <property type="entry name" value="Znf_HypF"/>
</dbReference>
<sequence>MIRHKYLISGQVQGVGFRPFIYKLAIELKLFGFVKNSTNGVELELEGFSETIEKFEKKLYSTLPPLARIDEIKTSEMALLHVRNFEIKQSSKESVKTALVSPDIATCKECLDDIVHVEKYRDYFATNCTNCGPRYSIIKTVPYDRANTSMQKFKMCASCADEYSNPLNRRYHAQPISCNSCGPSLSATILTCAQKIKDGKIVAIKGIGGFHIVCDATNDEVVTKLREFKNRPAKPFAVMCKDIQQIKSFADVDEKEEELLISKEAPIVILKKGADVDTKLSTKIAPHIGRIGCFLPYTALHHILFLHVENPIVATSANLGSEPIITNVEEIYIKLPFVEFVLDFDRDIINGVDDSLVQVIAGKTQVLRLSRGYAPKVIKLPFKSKKKILAVGANAKNSIALVIDENIILSPHIGDLDSLEAFGFFLRTLESFKNFYDFEPDIIVHDKHTRYETTKWAKIQNKELLEVQHHLAHIYACKAEFGLSGDYSGFSFDGTGYGDDGSLWGGEVFLGDKRKYHFKPIKLLGGEKAIKEPRRVALSMLFDKYSLDEVLALDLHVVKSFSLIEIKILHQSYLKNLNTPQSSSVGRLFDGVASLANLLHVQTYEGETGLMCEQNYNLHVKKSFEYKIIDGVIDIEFDFFDKNIVTKFINTLAEVVAEISKVEKLDVILSGGVFQNKTLLEITCIKLEEAKIKYYHQQETAINDGGIALGQLYYALLHNMVLV</sequence>
<dbReference type="EC" id="6.2.-.-" evidence="8"/>
<dbReference type="GO" id="GO:0016874">
    <property type="term" value="F:ligase activity"/>
    <property type="evidence" value="ECO:0007669"/>
    <property type="project" value="UniProtKB-UniRule"/>
</dbReference>
<evidence type="ECO:0000256" key="2">
    <source>
        <dbReference type="ARBA" id="ARBA00008097"/>
    </source>
</evidence>
<organism evidence="12 13">
    <name type="scientific">Candidatus Sulfurimonas marisnigri</name>
    <dbReference type="NCBI Taxonomy" id="2740405"/>
    <lineage>
        <taxon>Bacteria</taxon>
        <taxon>Pseudomonadati</taxon>
        <taxon>Campylobacterota</taxon>
        <taxon>Epsilonproteobacteria</taxon>
        <taxon>Campylobacterales</taxon>
        <taxon>Sulfurimonadaceae</taxon>
        <taxon>Sulfurimonas</taxon>
    </lineage>
</organism>
<evidence type="ECO:0000256" key="5">
    <source>
        <dbReference type="ARBA" id="ARBA00022771"/>
    </source>
</evidence>
<comment type="catalytic activity">
    <reaction evidence="7">
        <text>C-terminal L-cysteinyl-[HypE protein] + carbamoyl phosphate + ATP + H2O = C-terminal S-carboxamide-L-cysteinyl-[HypE protein] + AMP + phosphate + diphosphate + H(+)</text>
        <dbReference type="Rhea" id="RHEA:55636"/>
        <dbReference type="Rhea" id="RHEA-COMP:14247"/>
        <dbReference type="Rhea" id="RHEA-COMP:14392"/>
        <dbReference type="ChEBI" id="CHEBI:15377"/>
        <dbReference type="ChEBI" id="CHEBI:15378"/>
        <dbReference type="ChEBI" id="CHEBI:30616"/>
        <dbReference type="ChEBI" id="CHEBI:33019"/>
        <dbReference type="ChEBI" id="CHEBI:43474"/>
        <dbReference type="ChEBI" id="CHEBI:58228"/>
        <dbReference type="ChEBI" id="CHEBI:76913"/>
        <dbReference type="ChEBI" id="CHEBI:139126"/>
        <dbReference type="ChEBI" id="CHEBI:456215"/>
    </reaction>
</comment>
<evidence type="ECO:0000256" key="1">
    <source>
        <dbReference type="ARBA" id="ARBA00004711"/>
    </source>
</evidence>
<dbReference type="NCBIfam" id="TIGR00143">
    <property type="entry name" value="hypF"/>
    <property type="match status" value="1"/>
</dbReference>
<dbReference type="PANTHER" id="PTHR42959:SF1">
    <property type="entry name" value="CARBAMOYLTRANSFERASE HYPF"/>
    <property type="match status" value="1"/>
</dbReference>
<feature type="domain" description="Acylphosphatase-like" evidence="10">
    <location>
        <begin position="3"/>
        <end position="89"/>
    </location>
</feature>
<dbReference type="GO" id="GO:0051604">
    <property type="term" value="P:protein maturation"/>
    <property type="evidence" value="ECO:0007669"/>
    <property type="project" value="TreeGrafter"/>
</dbReference>
<dbReference type="Gene3D" id="3.30.420.40">
    <property type="match status" value="1"/>
</dbReference>
<feature type="active site" evidence="9">
    <location>
        <position position="18"/>
    </location>
</feature>
<proteinExistence type="inferred from homology"/>
<dbReference type="InterPro" id="IPR036046">
    <property type="entry name" value="Acylphosphatase-like_dom_sf"/>
</dbReference>
<dbReference type="Pfam" id="PF07503">
    <property type="entry name" value="zf-HYPF"/>
    <property type="match status" value="2"/>
</dbReference>
<dbReference type="InterPro" id="IPR017968">
    <property type="entry name" value="Acylphosphatase_CS"/>
</dbReference>
<keyword evidence="13" id="KW-1185">Reference proteome</keyword>
<dbReference type="InterPro" id="IPR004421">
    <property type="entry name" value="Carbamoyltransferase_HypF"/>
</dbReference>
<keyword evidence="3" id="KW-0436">Ligase</keyword>
<dbReference type="GO" id="GO:0008270">
    <property type="term" value="F:zinc ion binding"/>
    <property type="evidence" value="ECO:0007669"/>
    <property type="project" value="UniProtKB-KW"/>
</dbReference>
<dbReference type="InterPro" id="IPR006070">
    <property type="entry name" value="Sua5-like_dom"/>
</dbReference>
<dbReference type="Pfam" id="PF00708">
    <property type="entry name" value="Acylphosphatase"/>
    <property type="match status" value="1"/>
</dbReference>
<dbReference type="EMBL" id="CP054493">
    <property type="protein sequence ID" value="QOY53979.1"/>
    <property type="molecule type" value="Genomic_DNA"/>
</dbReference>
<keyword evidence="5" id="KW-0863">Zinc-finger</keyword>
<dbReference type="GO" id="GO:0003725">
    <property type="term" value="F:double-stranded RNA binding"/>
    <property type="evidence" value="ECO:0007669"/>
    <property type="project" value="InterPro"/>
</dbReference>
<evidence type="ECO:0000256" key="4">
    <source>
        <dbReference type="ARBA" id="ARBA00022723"/>
    </source>
</evidence>
<dbReference type="SUPFAM" id="SSF55821">
    <property type="entry name" value="YrdC/RibB"/>
    <property type="match status" value="1"/>
</dbReference>
<keyword evidence="4" id="KW-0479">Metal-binding</keyword>
<dbReference type="UniPathway" id="UPA00335"/>